<protein>
    <submittedName>
        <fullName evidence="2">Uncharacterized protein</fullName>
    </submittedName>
</protein>
<sequence length="356" mass="39186">MKRVKNSVIRNHLAKNAEFMRRCEARGRCVGRHRRDEIGVEAAHLITSLPCGSGSALETFLRLQTLRLLICSFSKFTGTHHLLLLSAEYGPLPETTGSMRIAKEALRLIFATETLDIPLPSPSRRLPSLQPPRPAPRIPHRIRPPPDNALLLFPPSNRIIGHATMSKLCGWEKIPSLPCASATSPIAGGSRWGRWSGEYCGDDMKLQKVSLLALVPLAKENAGVAVPLARGRTAYRHDPPLGFTHTLVRSRNVDVLLAACLYATHFLRTLHASPHAASTTHVFDYAAETTYAQVSFNDACGWGAFNIVNWVVAEGGGETVERRVNGRYAVMMASRLRPDTTLFRRRSNDAADSDDG</sequence>
<keyword evidence="3" id="KW-1185">Reference proteome</keyword>
<accession>A0A8H6MC43</accession>
<feature type="region of interest" description="Disordered" evidence="1">
    <location>
        <begin position="121"/>
        <end position="141"/>
    </location>
</feature>
<proteinExistence type="predicted"/>
<dbReference type="OrthoDB" id="5559898at2759"/>
<comment type="caution">
    <text evidence="2">The sequence shown here is derived from an EMBL/GenBank/DDBJ whole genome shotgun (WGS) entry which is preliminary data.</text>
</comment>
<organism evidence="2 3">
    <name type="scientific">Ephemerocybe angulata</name>
    <dbReference type="NCBI Taxonomy" id="980116"/>
    <lineage>
        <taxon>Eukaryota</taxon>
        <taxon>Fungi</taxon>
        <taxon>Dikarya</taxon>
        <taxon>Basidiomycota</taxon>
        <taxon>Agaricomycotina</taxon>
        <taxon>Agaricomycetes</taxon>
        <taxon>Agaricomycetidae</taxon>
        <taxon>Agaricales</taxon>
        <taxon>Agaricineae</taxon>
        <taxon>Psathyrellaceae</taxon>
        <taxon>Ephemerocybe</taxon>
    </lineage>
</organism>
<dbReference type="EMBL" id="JACGCI010000015">
    <property type="protein sequence ID" value="KAF6759666.1"/>
    <property type="molecule type" value="Genomic_DNA"/>
</dbReference>
<name>A0A8H6MC43_9AGAR</name>
<dbReference type="AlphaFoldDB" id="A0A8H6MC43"/>
<dbReference type="Proteomes" id="UP000521943">
    <property type="component" value="Unassembled WGS sequence"/>
</dbReference>
<evidence type="ECO:0000313" key="2">
    <source>
        <dbReference type="EMBL" id="KAF6759666.1"/>
    </source>
</evidence>
<evidence type="ECO:0000313" key="3">
    <source>
        <dbReference type="Proteomes" id="UP000521943"/>
    </source>
</evidence>
<evidence type="ECO:0000256" key="1">
    <source>
        <dbReference type="SAM" id="MobiDB-lite"/>
    </source>
</evidence>
<reference evidence="2 3" key="1">
    <citation type="submission" date="2020-07" db="EMBL/GenBank/DDBJ databases">
        <title>Comparative genomics of pyrophilous fungi reveals a link between fire events and developmental genes.</title>
        <authorList>
            <consortium name="DOE Joint Genome Institute"/>
            <person name="Steindorff A.S."/>
            <person name="Carver A."/>
            <person name="Calhoun S."/>
            <person name="Stillman K."/>
            <person name="Liu H."/>
            <person name="Lipzen A."/>
            <person name="Pangilinan J."/>
            <person name="Labutti K."/>
            <person name="Bruns T.D."/>
            <person name="Grigoriev I.V."/>
        </authorList>
    </citation>
    <scope>NUCLEOTIDE SEQUENCE [LARGE SCALE GENOMIC DNA]</scope>
    <source>
        <strain evidence="2 3">CBS 144469</strain>
    </source>
</reference>
<gene>
    <name evidence="2" type="ORF">DFP72DRAFT_1064006</name>
</gene>